<dbReference type="SUPFAM" id="SSF53474">
    <property type="entry name" value="alpha/beta-Hydrolases"/>
    <property type="match status" value="1"/>
</dbReference>
<keyword evidence="4" id="KW-1185">Reference proteome</keyword>
<dbReference type="InterPro" id="IPR000073">
    <property type="entry name" value="AB_hydrolase_1"/>
</dbReference>
<gene>
    <name evidence="3" type="ORF">C8N29_101174</name>
</gene>
<dbReference type="AlphaFoldDB" id="A0A2T5J3D5"/>
<dbReference type="EMBL" id="QAON01000001">
    <property type="protein sequence ID" value="PTQ91102.1"/>
    <property type="molecule type" value="Genomic_DNA"/>
</dbReference>
<dbReference type="InterPro" id="IPR029058">
    <property type="entry name" value="AB_hydrolase_fold"/>
</dbReference>
<comment type="caution">
    <text evidence="3">The sequence shown here is derived from an EMBL/GenBank/DDBJ whole genome shotgun (WGS) entry which is preliminary data.</text>
</comment>
<evidence type="ECO:0000259" key="2">
    <source>
        <dbReference type="Pfam" id="PF00561"/>
    </source>
</evidence>
<accession>A0A2T5J3D5</accession>
<protein>
    <submittedName>
        <fullName evidence="3">Triacylglycerol lipase</fullName>
    </submittedName>
</protein>
<feature type="domain" description="AB hydrolase-1" evidence="2">
    <location>
        <begin position="35"/>
        <end position="224"/>
    </location>
</feature>
<sequence>MKKLLGLSAMALASSLVFTAPAAHAGYTTTKYPTLLVHGILGFKNFWGADYFYQIPSTLQADGGKVHVATVSAVGSNELRGEQLIKEMQDLKAIYGYAKFNLIGHSQGSPTSRYAAAVRPDLVASVTSVDGVNKGSRVADVVRKVAPAGTVTEAVFKSVADGLAAFLTFVYGTPNLDQSSINALNSLTTQGLTTFNSKYPAGVPSGCGEGAYSQNYVKNGVTHKVNYYSWGGTRVLTNVLDPLDGGIGLLSAAFLFSGEQNDGLVSECSQRLGKVIRSNYGNNHLDVINGFFGIINLFETNPKTIYRTHANRLQTAGL</sequence>
<dbReference type="Proteomes" id="UP000244223">
    <property type="component" value="Unassembled WGS sequence"/>
</dbReference>
<dbReference type="OrthoDB" id="9765872at2"/>
<organism evidence="3 4">
    <name type="scientific">Agitococcus lubricus</name>
    <dbReference type="NCBI Taxonomy" id="1077255"/>
    <lineage>
        <taxon>Bacteria</taxon>
        <taxon>Pseudomonadati</taxon>
        <taxon>Pseudomonadota</taxon>
        <taxon>Gammaproteobacteria</taxon>
        <taxon>Moraxellales</taxon>
        <taxon>Moraxellaceae</taxon>
        <taxon>Agitococcus</taxon>
    </lineage>
</organism>
<feature type="signal peptide" evidence="1">
    <location>
        <begin position="1"/>
        <end position="25"/>
    </location>
</feature>
<evidence type="ECO:0000256" key="1">
    <source>
        <dbReference type="SAM" id="SignalP"/>
    </source>
</evidence>
<evidence type="ECO:0000313" key="3">
    <source>
        <dbReference type="EMBL" id="PTQ91102.1"/>
    </source>
</evidence>
<keyword evidence="1" id="KW-0732">Signal</keyword>
<dbReference type="RefSeq" id="WP_107864129.1">
    <property type="nucleotide sequence ID" value="NZ_QAON01000001.1"/>
</dbReference>
<dbReference type="Gene3D" id="3.40.50.1820">
    <property type="entry name" value="alpha/beta hydrolase"/>
    <property type="match status" value="1"/>
</dbReference>
<feature type="chain" id="PRO_5030532314" evidence="1">
    <location>
        <begin position="26"/>
        <end position="318"/>
    </location>
</feature>
<name>A0A2T5J3D5_9GAMM</name>
<evidence type="ECO:0000313" key="4">
    <source>
        <dbReference type="Proteomes" id="UP000244223"/>
    </source>
</evidence>
<reference evidence="3 4" key="1">
    <citation type="submission" date="2018-04" db="EMBL/GenBank/DDBJ databases">
        <title>Genomic Encyclopedia of Archaeal and Bacterial Type Strains, Phase II (KMG-II): from individual species to whole genera.</title>
        <authorList>
            <person name="Goeker M."/>
        </authorList>
    </citation>
    <scope>NUCLEOTIDE SEQUENCE [LARGE SCALE GENOMIC DNA]</scope>
    <source>
        <strain evidence="3 4">DSM 5822</strain>
    </source>
</reference>
<dbReference type="Pfam" id="PF00561">
    <property type="entry name" value="Abhydrolase_1"/>
    <property type="match status" value="1"/>
</dbReference>
<proteinExistence type="predicted"/>